<dbReference type="InterPro" id="IPR003141">
    <property type="entry name" value="Pol/His_phosphatase_N"/>
</dbReference>
<dbReference type="EMBL" id="JAVRHY010000007">
    <property type="protein sequence ID" value="MDT0618690.1"/>
    <property type="molecule type" value="Genomic_DNA"/>
</dbReference>
<evidence type="ECO:0000313" key="4">
    <source>
        <dbReference type="Proteomes" id="UP001259982"/>
    </source>
</evidence>
<feature type="compositionally biased region" description="Basic and acidic residues" evidence="1">
    <location>
        <begin position="11"/>
        <end position="20"/>
    </location>
</feature>
<dbReference type="Proteomes" id="UP001259982">
    <property type="component" value="Unassembled WGS sequence"/>
</dbReference>
<dbReference type="CDD" id="cd07438">
    <property type="entry name" value="PHP_HisPPase_AMP"/>
    <property type="match status" value="1"/>
</dbReference>
<dbReference type="SUPFAM" id="SSF89550">
    <property type="entry name" value="PHP domain-like"/>
    <property type="match status" value="1"/>
</dbReference>
<dbReference type="Pfam" id="PF02811">
    <property type="entry name" value="PHP"/>
    <property type="match status" value="1"/>
</dbReference>
<dbReference type="PANTHER" id="PTHR42924:SF3">
    <property type="entry name" value="POLYMERASE_HISTIDINOL PHOSPHATASE N-TERMINAL DOMAIN-CONTAINING PROTEIN"/>
    <property type="match status" value="1"/>
</dbReference>
<gene>
    <name evidence="3" type="ORF">RM531_09385</name>
</gene>
<accession>A0ABU3B9D9</accession>
<feature type="region of interest" description="Disordered" evidence="1">
    <location>
        <begin position="1"/>
        <end position="27"/>
    </location>
</feature>
<organism evidence="3 4">
    <name type="scientific">Spectribacter acetivorans</name>
    <dbReference type="NCBI Taxonomy" id="3075603"/>
    <lineage>
        <taxon>Bacteria</taxon>
        <taxon>Pseudomonadati</taxon>
        <taxon>Pseudomonadota</taxon>
        <taxon>Gammaproteobacteria</taxon>
        <taxon>Salinisphaerales</taxon>
        <taxon>Salinisphaeraceae</taxon>
        <taxon>Spectribacter</taxon>
    </lineage>
</organism>
<dbReference type="PANTHER" id="PTHR42924">
    <property type="entry name" value="EXONUCLEASE"/>
    <property type="match status" value="1"/>
</dbReference>
<dbReference type="RefSeq" id="WP_311658865.1">
    <property type="nucleotide sequence ID" value="NZ_JAVRHY010000007.1"/>
</dbReference>
<evidence type="ECO:0000256" key="1">
    <source>
        <dbReference type="SAM" id="MobiDB-lite"/>
    </source>
</evidence>
<dbReference type="Gene3D" id="3.20.20.140">
    <property type="entry name" value="Metal-dependent hydrolases"/>
    <property type="match status" value="1"/>
</dbReference>
<comment type="caution">
    <text evidence="3">The sequence shown here is derived from an EMBL/GenBank/DDBJ whole genome shotgun (WGS) entry which is preliminary data.</text>
</comment>
<sequence length="308" mass="33209">MLGAMPRNATRHPEPVDLHTHSTASDGTLTPAALVRAAHAGGVRTLALTDHDTVAGLGEANATAAELGMQLVPGVEISVTWEKRTLHIVGLGFDTSHPSLREQLADLQQRRAERTDAILERLERIGVAQARERIEALSAGGQITRAHVARLLIEEGRCRTVKQCFKRFLKPGKPVHVGVTWAELEATVATIHAADGVAVLAHPLAYDMTGAWQRRMLDAFQSAGGRAMEVVCGNSTPNGIIRMADAAADRGLLGSVGSDFHSPDQRWLRLGRPLPLPTTVTPVWDDPTLARWFRRSPGTPEKSEPDAG</sequence>
<evidence type="ECO:0000313" key="3">
    <source>
        <dbReference type="EMBL" id="MDT0618690.1"/>
    </source>
</evidence>
<dbReference type="InterPro" id="IPR016195">
    <property type="entry name" value="Pol/histidinol_Pase-like"/>
</dbReference>
<name>A0ABU3B9D9_9GAMM</name>
<keyword evidence="4" id="KW-1185">Reference proteome</keyword>
<dbReference type="InterPro" id="IPR004013">
    <property type="entry name" value="PHP_dom"/>
</dbReference>
<reference evidence="3 4" key="1">
    <citation type="submission" date="2023-09" db="EMBL/GenBank/DDBJ databases">
        <authorList>
            <person name="Rey-Velasco X."/>
        </authorList>
    </citation>
    <scope>NUCLEOTIDE SEQUENCE [LARGE SCALE GENOMIC DNA]</scope>
    <source>
        <strain evidence="3 4">P385</strain>
    </source>
</reference>
<proteinExistence type="predicted"/>
<dbReference type="InterPro" id="IPR052018">
    <property type="entry name" value="PHP_domain"/>
</dbReference>
<protein>
    <submittedName>
        <fullName evidence="3">PHP domain-containing protein</fullName>
    </submittedName>
</protein>
<evidence type="ECO:0000259" key="2">
    <source>
        <dbReference type="SMART" id="SM00481"/>
    </source>
</evidence>
<dbReference type="SMART" id="SM00481">
    <property type="entry name" value="POLIIIAc"/>
    <property type="match status" value="1"/>
</dbReference>
<feature type="domain" description="Polymerase/histidinol phosphatase N-terminal" evidence="2">
    <location>
        <begin position="16"/>
        <end position="81"/>
    </location>
</feature>
<dbReference type="Gene3D" id="1.10.150.650">
    <property type="match status" value="1"/>
</dbReference>